<dbReference type="AlphaFoldDB" id="A0A1C7NS84"/>
<keyword evidence="2" id="KW-1185">Reference proteome</keyword>
<accession>A0A1C7NS84</accession>
<comment type="caution">
    <text evidence="1">The sequence shown here is derived from an EMBL/GenBank/DDBJ whole genome shotgun (WGS) entry which is preliminary data.</text>
</comment>
<proteinExistence type="predicted"/>
<protein>
    <submittedName>
        <fullName evidence="1">Uncharacterized protein</fullName>
    </submittedName>
</protein>
<evidence type="ECO:0000313" key="2">
    <source>
        <dbReference type="Proteomes" id="UP000093000"/>
    </source>
</evidence>
<evidence type="ECO:0000313" key="1">
    <source>
        <dbReference type="EMBL" id="OBZ91849.1"/>
    </source>
</evidence>
<dbReference type="InParanoid" id="A0A1C7NS84"/>
<dbReference type="EMBL" id="LUGH01000002">
    <property type="protein sequence ID" value="OBZ91849.1"/>
    <property type="molecule type" value="Genomic_DNA"/>
</dbReference>
<name>A0A1C7NS84_9FUNG</name>
<reference evidence="1 2" key="1">
    <citation type="submission" date="2016-03" db="EMBL/GenBank/DDBJ databases">
        <title>Choanephora cucurbitarum.</title>
        <authorList>
            <person name="Min B."/>
            <person name="Park H."/>
            <person name="Park J.-H."/>
            <person name="Shin H.-D."/>
            <person name="Choi I.-G."/>
        </authorList>
    </citation>
    <scope>NUCLEOTIDE SEQUENCE [LARGE SCALE GENOMIC DNA]</scope>
    <source>
        <strain evidence="1 2">KUS-F28377</strain>
    </source>
</reference>
<dbReference type="Proteomes" id="UP000093000">
    <property type="component" value="Unassembled WGS sequence"/>
</dbReference>
<organism evidence="1 2">
    <name type="scientific">Choanephora cucurbitarum</name>
    <dbReference type="NCBI Taxonomy" id="101091"/>
    <lineage>
        <taxon>Eukaryota</taxon>
        <taxon>Fungi</taxon>
        <taxon>Fungi incertae sedis</taxon>
        <taxon>Mucoromycota</taxon>
        <taxon>Mucoromycotina</taxon>
        <taxon>Mucoromycetes</taxon>
        <taxon>Mucorales</taxon>
        <taxon>Mucorineae</taxon>
        <taxon>Choanephoraceae</taxon>
        <taxon>Choanephoroideae</taxon>
        <taxon>Choanephora</taxon>
    </lineage>
</organism>
<gene>
    <name evidence="1" type="ORF">A0J61_00080</name>
</gene>
<sequence length="94" mass="11140">MELCEIIKKLKNKVYMEEATRLEHEEIKERRRRIQPPSFKGGNAPKAKNCLKEYNVKTHYLRFTEKEKIEDVGTQLEGDALKCYTCFSLEKEKS</sequence>